<feature type="domain" description="Tail specific protease" evidence="1">
    <location>
        <begin position="361"/>
        <end position="560"/>
    </location>
</feature>
<comment type="caution">
    <text evidence="2">The sequence shown here is derived from an EMBL/GenBank/DDBJ whole genome shotgun (WGS) entry which is preliminary data.</text>
</comment>
<dbReference type="AlphaFoldDB" id="A0A6I2MR40"/>
<sequence length="582" mass="66245">MIKKATTILIILFISCSPKSDLPDNSQKIENLKTFSKIYGYIKYFHPSDEAFGLDWDKFSIYAANKVLKCETNEAFVNTIYSLFSPIAPSIRFSNSNGDTLVIKNSNNSDVIGEQFWFHQGVGYGMSIQNGPFYSKRIIATPENDSISFRPRYGETTIVSLNENRYLAIPLVVNVNESGTIPKSSKKSIENLRNKLNNYKIDKSSISFRLGNIINTYNVFQHFFPYFDVLNLDWENELESALIRSFKDSSLKDHLITLRKFTSPLKDGHIFITSKSVKEEVYAPPFFWEWLDDKLVISDVWEDDLNLKKGDEIIKINGVDSKEFFEEINSMISAGTLGRLRHKSEEISLLGESGSKFTIETVNQTIEVTRNQEPYSHAKSLNPYTKIEEGIHYLNLSLMDMETFNYLLPQLEKSTGLIFDLRGYPYNNGEIIKHLMKVGDTTKDWMYIPKIVYPDQQKPKSYLTASWKGFFEPALPYLGDKKVAVITNGKAISYAESLMGFVKGYKLATIVGQPTAGTNGNFNTFNLPGEIEISWTGMKVVKHDGSQLYGIGILPDVYVQKTVKGIREGRDEFLEKAIEIVR</sequence>
<dbReference type="GO" id="GO:0008236">
    <property type="term" value="F:serine-type peptidase activity"/>
    <property type="evidence" value="ECO:0007669"/>
    <property type="project" value="InterPro"/>
</dbReference>
<dbReference type="GO" id="GO:0004175">
    <property type="term" value="F:endopeptidase activity"/>
    <property type="evidence" value="ECO:0007669"/>
    <property type="project" value="TreeGrafter"/>
</dbReference>
<dbReference type="Gene3D" id="3.30.750.44">
    <property type="match status" value="1"/>
</dbReference>
<dbReference type="EMBL" id="WKJH01000003">
    <property type="protein sequence ID" value="MRX63696.1"/>
    <property type="molecule type" value="Genomic_DNA"/>
</dbReference>
<dbReference type="RefSeq" id="WP_154364791.1">
    <property type="nucleotide sequence ID" value="NZ_WKJH01000003.1"/>
</dbReference>
<proteinExistence type="predicted"/>
<gene>
    <name evidence="2" type="ORF">GJ691_05900</name>
</gene>
<dbReference type="SMART" id="SM00245">
    <property type="entry name" value="TSPc"/>
    <property type="match status" value="1"/>
</dbReference>
<dbReference type="Proteomes" id="UP000443153">
    <property type="component" value="Unassembled WGS sequence"/>
</dbReference>
<keyword evidence="3" id="KW-1185">Reference proteome</keyword>
<organism evidence="2 3">
    <name type="scientific">Maribacter luteus</name>
    <dbReference type="NCBI Taxonomy" id="2594478"/>
    <lineage>
        <taxon>Bacteria</taxon>
        <taxon>Pseudomonadati</taxon>
        <taxon>Bacteroidota</taxon>
        <taxon>Flavobacteriia</taxon>
        <taxon>Flavobacteriales</taxon>
        <taxon>Flavobacteriaceae</taxon>
        <taxon>Maribacter</taxon>
    </lineage>
</organism>
<dbReference type="InterPro" id="IPR005151">
    <property type="entry name" value="Tail-specific_protease"/>
</dbReference>
<dbReference type="Gene3D" id="3.90.226.10">
    <property type="entry name" value="2-enoyl-CoA Hydratase, Chain A, domain 1"/>
    <property type="match status" value="1"/>
</dbReference>
<protein>
    <recommendedName>
        <fullName evidence="1">Tail specific protease domain-containing protein</fullName>
    </recommendedName>
</protein>
<dbReference type="SUPFAM" id="SSF52096">
    <property type="entry name" value="ClpP/crotonase"/>
    <property type="match status" value="1"/>
</dbReference>
<dbReference type="PANTHER" id="PTHR32060:SF30">
    <property type="entry name" value="CARBOXY-TERMINAL PROCESSING PROTEASE CTPA"/>
    <property type="match status" value="1"/>
</dbReference>
<dbReference type="Pfam" id="PF03572">
    <property type="entry name" value="Peptidase_S41"/>
    <property type="match status" value="1"/>
</dbReference>
<dbReference type="OrthoDB" id="5379939at2"/>
<name>A0A6I2MR40_9FLAO</name>
<evidence type="ECO:0000313" key="3">
    <source>
        <dbReference type="Proteomes" id="UP000443153"/>
    </source>
</evidence>
<dbReference type="GO" id="GO:0007165">
    <property type="term" value="P:signal transduction"/>
    <property type="evidence" value="ECO:0007669"/>
    <property type="project" value="TreeGrafter"/>
</dbReference>
<dbReference type="GO" id="GO:0006508">
    <property type="term" value="P:proteolysis"/>
    <property type="evidence" value="ECO:0007669"/>
    <property type="project" value="InterPro"/>
</dbReference>
<dbReference type="PROSITE" id="PS51257">
    <property type="entry name" value="PROKAR_LIPOPROTEIN"/>
    <property type="match status" value="1"/>
</dbReference>
<evidence type="ECO:0000259" key="1">
    <source>
        <dbReference type="SMART" id="SM00245"/>
    </source>
</evidence>
<accession>A0A6I2MR40</accession>
<evidence type="ECO:0000313" key="2">
    <source>
        <dbReference type="EMBL" id="MRX63696.1"/>
    </source>
</evidence>
<dbReference type="InterPro" id="IPR029045">
    <property type="entry name" value="ClpP/crotonase-like_dom_sf"/>
</dbReference>
<dbReference type="GO" id="GO:0030288">
    <property type="term" value="C:outer membrane-bounded periplasmic space"/>
    <property type="evidence" value="ECO:0007669"/>
    <property type="project" value="TreeGrafter"/>
</dbReference>
<reference evidence="2 3" key="1">
    <citation type="submission" date="2019-11" db="EMBL/GenBank/DDBJ databases">
        <title>Maribacter lutea sp. nov., a marine bacterium isolated from intertidal sand.</title>
        <authorList>
            <person name="Liu A."/>
        </authorList>
    </citation>
    <scope>NUCLEOTIDE SEQUENCE [LARGE SCALE GENOMIC DNA]</scope>
    <source>
        <strain evidence="2 3">RZ05</strain>
    </source>
</reference>
<dbReference type="PANTHER" id="PTHR32060">
    <property type="entry name" value="TAIL-SPECIFIC PROTEASE"/>
    <property type="match status" value="1"/>
</dbReference>